<dbReference type="InterPro" id="IPR025287">
    <property type="entry name" value="WAK_GUB"/>
</dbReference>
<reference evidence="18 19" key="2">
    <citation type="submission" date="2024-10" db="EMBL/GenBank/DDBJ databases">
        <authorList>
            <person name="Ryan C."/>
        </authorList>
    </citation>
    <scope>NUCLEOTIDE SEQUENCE [LARGE SCALE GENOMIC DNA]</scope>
</reference>
<evidence type="ECO:0000256" key="3">
    <source>
        <dbReference type="ARBA" id="ARBA00022679"/>
    </source>
</evidence>
<dbReference type="InterPro" id="IPR018097">
    <property type="entry name" value="EGF_Ca-bd_CS"/>
</dbReference>
<keyword evidence="11" id="KW-1015">Disulfide bond</keyword>
<evidence type="ECO:0000256" key="10">
    <source>
        <dbReference type="ARBA" id="ARBA00023136"/>
    </source>
</evidence>
<dbReference type="SUPFAM" id="SSF56112">
    <property type="entry name" value="Protein kinase-like (PK-like)"/>
    <property type="match status" value="1"/>
</dbReference>
<evidence type="ECO:0000256" key="13">
    <source>
        <dbReference type="PROSITE-ProRule" id="PRU00076"/>
    </source>
</evidence>
<gene>
    <name evidence="18" type="ORF">URODEC1_LOCUS65461</name>
</gene>
<evidence type="ECO:0000313" key="19">
    <source>
        <dbReference type="Proteomes" id="UP001497457"/>
    </source>
</evidence>
<feature type="signal peptide" evidence="15">
    <location>
        <begin position="1"/>
        <end position="21"/>
    </location>
</feature>
<dbReference type="PROSITE" id="PS50026">
    <property type="entry name" value="EGF_3"/>
    <property type="match status" value="1"/>
</dbReference>
<dbReference type="Gene3D" id="2.10.25.10">
    <property type="entry name" value="Laminin"/>
    <property type="match status" value="1"/>
</dbReference>
<dbReference type="Proteomes" id="UP001497457">
    <property type="component" value="Chromosome 26rd"/>
</dbReference>
<dbReference type="PANTHER" id="PTHR27005">
    <property type="entry name" value="WALL-ASSOCIATED RECEPTOR KINASE-LIKE 21"/>
    <property type="match status" value="1"/>
</dbReference>
<evidence type="ECO:0000256" key="4">
    <source>
        <dbReference type="ARBA" id="ARBA00022692"/>
    </source>
</evidence>
<organism evidence="18 19">
    <name type="scientific">Urochloa decumbens</name>
    <dbReference type="NCBI Taxonomy" id="240449"/>
    <lineage>
        <taxon>Eukaryota</taxon>
        <taxon>Viridiplantae</taxon>
        <taxon>Streptophyta</taxon>
        <taxon>Embryophyta</taxon>
        <taxon>Tracheophyta</taxon>
        <taxon>Spermatophyta</taxon>
        <taxon>Magnoliopsida</taxon>
        <taxon>Liliopsida</taxon>
        <taxon>Poales</taxon>
        <taxon>Poaceae</taxon>
        <taxon>PACMAD clade</taxon>
        <taxon>Panicoideae</taxon>
        <taxon>Panicodae</taxon>
        <taxon>Paniceae</taxon>
        <taxon>Melinidinae</taxon>
        <taxon>Urochloa</taxon>
    </lineage>
</organism>
<keyword evidence="3" id="KW-0808">Transferase</keyword>
<dbReference type="FunFam" id="1.10.510.10:FF:000084">
    <property type="entry name" value="Wall-associated receptor kinase 2"/>
    <property type="match status" value="1"/>
</dbReference>
<keyword evidence="9" id="KW-1133">Transmembrane helix</keyword>
<accession>A0ABC9BHE8</accession>
<dbReference type="SMART" id="SM00220">
    <property type="entry name" value="S_TKc"/>
    <property type="match status" value="1"/>
</dbReference>
<dbReference type="PROSITE" id="PS00010">
    <property type="entry name" value="ASX_HYDROXYL"/>
    <property type="match status" value="1"/>
</dbReference>
<evidence type="ECO:0000256" key="6">
    <source>
        <dbReference type="ARBA" id="ARBA00022741"/>
    </source>
</evidence>
<evidence type="ECO:0000256" key="11">
    <source>
        <dbReference type="ARBA" id="ARBA00023157"/>
    </source>
</evidence>
<dbReference type="SUPFAM" id="SSF57196">
    <property type="entry name" value="EGF/Laminin"/>
    <property type="match status" value="1"/>
</dbReference>
<evidence type="ECO:0000256" key="2">
    <source>
        <dbReference type="ARBA" id="ARBA00022527"/>
    </source>
</evidence>
<dbReference type="Gene3D" id="3.30.200.20">
    <property type="entry name" value="Phosphorylase Kinase, domain 1"/>
    <property type="match status" value="1"/>
</dbReference>
<keyword evidence="7" id="KW-0418">Kinase</keyword>
<evidence type="ECO:0000256" key="15">
    <source>
        <dbReference type="SAM" id="SignalP"/>
    </source>
</evidence>
<comment type="caution">
    <text evidence="13">Lacks conserved residue(s) required for the propagation of feature annotation.</text>
</comment>
<keyword evidence="6 14" id="KW-0547">Nucleotide-binding</keyword>
<dbReference type="FunFam" id="3.30.200.20:FF:000043">
    <property type="entry name" value="Wall-associated receptor kinase 2"/>
    <property type="match status" value="1"/>
</dbReference>
<dbReference type="InterPro" id="IPR011009">
    <property type="entry name" value="Kinase-like_dom_sf"/>
</dbReference>
<evidence type="ECO:0000256" key="5">
    <source>
        <dbReference type="ARBA" id="ARBA00022729"/>
    </source>
</evidence>
<dbReference type="SMART" id="SM00181">
    <property type="entry name" value="EGF"/>
    <property type="match status" value="2"/>
</dbReference>
<evidence type="ECO:0000313" key="18">
    <source>
        <dbReference type="EMBL" id="CAL5001564.1"/>
    </source>
</evidence>
<keyword evidence="19" id="KW-1185">Reference proteome</keyword>
<dbReference type="GO" id="GO:0016020">
    <property type="term" value="C:membrane"/>
    <property type="evidence" value="ECO:0007669"/>
    <property type="project" value="UniProtKB-SubCell"/>
</dbReference>
<keyword evidence="2" id="KW-0723">Serine/threonine-protein kinase</keyword>
<dbReference type="InterPro" id="IPR000742">
    <property type="entry name" value="EGF"/>
</dbReference>
<keyword evidence="12" id="KW-0325">Glycoprotein</keyword>
<dbReference type="InterPro" id="IPR008271">
    <property type="entry name" value="Ser/Thr_kinase_AS"/>
</dbReference>
<dbReference type="PROSITE" id="PS01187">
    <property type="entry name" value="EGF_CA"/>
    <property type="match status" value="1"/>
</dbReference>
<evidence type="ECO:0000256" key="14">
    <source>
        <dbReference type="PROSITE-ProRule" id="PRU10141"/>
    </source>
</evidence>
<evidence type="ECO:0000259" key="17">
    <source>
        <dbReference type="PROSITE" id="PS50026"/>
    </source>
</evidence>
<dbReference type="InterPro" id="IPR001245">
    <property type="entry name" value="Ser-Thr/Tyr_kinase_cat_dom"/>
</dbReference>
<dbReference type="Pfam" id="PF13947">
    <property type="entry name" value="GUB_WAK_bind"/>
    <property type="match status" value="1"/>
</dbReference>
<evidence type="ECO:0000256" key="1">
    <source>
        <dbReference type="ARBA" id="ARBA00004479"/>
    </source>
</evidence>
<name>A0ABC9BHE8_9POAL</name>
<dbReference type="CDD" id="cd14066">
    <property type="entry name" value="STKc_IRAK"/>
    <property type="match status" value="1"/>
</dbReference>
<sequence>MMLLIALIIAVLVSAWPPAAATPPTPSSCQRRCGDLDIPYPFGIGRGCYHDTGENDITFGLTCHGTAGGRHRTISGEMVEVISLSVSHGQARILNDIVPWCYNPASRSMDEETLPWMDLSDSQFSLTVEANRLVVVGCNSFAYVRSVNTSKEYMTGCMATCPSAGQLENGSCSGMGCCEAAIPRGVNTYQTLFEHNFNTSNITGFSRCSYAVLMEAAEFSFQTTYVTTGDFVESTGGKVPLVLDWVVGKETCDEAVRNTTAYMCVSSNSECVDSSNGPGYLCNCSRGYDGNPYVRDGCQDVNECDDTTFKYPCSVPGTCVNTAGGFLCSCPDKTTGNAYNGTCDAKKSQLGVRMAVGVSVGLVVVVIATSCAYMMNQKRSLAAVKQSYFRQHGGLLLFEEMKSKQGLSFTLFTKEELEEATDKFDERNVLGKGGNGTVYKGALKDKRLVAIKKCKLINERQEKEFGKEMLILSQVNHRNVVRLYGCCLEVEVPMLVYQFIPNGTLYQLIHGRPHGSRISFTTRLKIAHETAEALAYLHSWASPPIIHGDVKSPNILIDEDYMAKVADFGASALAPTDEDQFVTFVQGTYGYLDPEYMQTSKLTSKSDVYSFGVVLLELLTCKKAMNLQALEEEKNLSSHFLLAMSENRLDEILDEQIKGEQSIELIEQVAELAKHCLEMASEKRPSMREAAEELDRVMKLSQHPWGQETSDEELKALLAGSPGTCSEIELSNAYVSMTDSAYLGVQSPR</sequence>
<dbReference type="GO" id="GO:0005524">
    <property type="term" value="F:ATP binding"/>
    <property type="evidence" value="ECO:0007669"/>
    <property type="project" value="UniProtKB-UniRule"/>
</dbReference>
<dbReference type="InterPro" id="IPR001881">
    <property type="entry name" value="EGF-like_Ca-bd_dom"/>
</dbReference>
<comment type="subcellular location">
    <subcellularLocation>
        <location evidence="1">Membrane</location>
        <topology evidence="1">Single-pass type I membrane protein</topology>
    </subcellularLocation>
</comment>
<evidence type="ECO:0000256" key="12">
    <source>
        <dbReference type="ARBA" id="ARBA00023180"/>
    </source>
</evidence>
<dbReference type="SMART" id="SM00179">
    <property type="entry name" value="EGF_CA"/>
    <property type="match status" value="1"/>
</dbReference>
<keyword evidence="8 14" id="KW-0067">ATP-binding</keyword>
<dbReference type="PANTHER" id="PTHR27005:SF279">
    <property type="entry name" value="PROTEIN KINASE DOMAIN-CONTAINING PROTEIN"/>
    <property type="match status" value="1"/>
</dbReference>
<feature type="domain" description="EGF-like" evidence="17">
    <location>
        <begin position="300"/>
        <end position="344"/>
    </location>
</feature>
<dbReference type="FunFam" id="2.10.25.10:FF:001055">
    <property type="entry name" value="Wall-associated receptor kinase-like 8"/>
    <property type="match status" value="1"/>
</dbReference>
<dbReference type="InterPro" id="IPR000719">
    <property type="entry name" value="Prot_kinase_dom"/>
</dbReference>
<dbReference type="PROSITE" id="PS50011">
    <property type="entry name" value="PROTEIN_KINASE_DOM"/>
    <property type="match status" value="1"/>
</dbReference>
<dbReference type="InterPro" id="IPR017441">
    <property type="entry name" value="Protein_kinase_ATP_BS"/>
</dbReference>
<keyword evidence="5 15" id="KW-0732">Signal</keyword>
<feature type="chain" id="PRO_5044741566" evidence="15">
    <location>
        <begin position="22"/>
        <end position="749"/>
    </location>
</feature>
<keyword evidence="13" id="KW-0245">EGF-like domain</keyword>
<dbReference type="PROSITE" id="PS00107">
    <property type="entry name" value="PROTEIN_KINASE_ATP"/>
    <property type="match status" value="1"/>
</dbReference>
<reference evidence="19" key="1">
    <citation type="submission" date="2024-06" db="EMBL/GenBank/DDBJ databases">
        <authorList>
            <person name="Ryan C."/>
        </authorList>
    </citation>
    <scope>NUCLEOTIDE SEQUENCE [LARGE SCALE GENOMIC DNA]</scope>
</reference>
<keyword evidence="4" id="KW-0812">Transmembrane</keyword>
<proteinExistence type="predicted"/>
<dbReference type="Gene3D" id="1.10.510.10">
    <property type="entry name" value="Transferase(Phosphotransferase) domain 1"/>
    <property type="match status" value="1"/>
</dbReference>
<dbReference type="EMBL" id="OZ075136">
    <property type="protein sequence ID" value="CAL5001564.1"/>
    <property type="molecule type" value="Genomic_DNA"/>
</dbReference>
<keyword evidence="10" id="KW-0472">Membrane</keyword>
<dbReference type="GO" id="GO:0004674">
    <property type="term" value="F:protein serine/threonine kinase activity"/>
    <property type="evidence" value="ECO:0007669"/>
    <property type="project" value="UniProtKB-KW"/>
</dbReference>
<dbReference type="FunFam" id="2.10.25.10:FF:000628">
    <property type="entry name" value="Wall-associated receptor kinase 2"/>
    <property type="match status" value="1"/>
</dbReference>
<evidence type="ECO:0000256" key="9">
    <source>
        <dbReference type="ARBA" id="ARBA00022989"/>
    </source>
</evidence>
<evidence type="ECO:0000256" key="8">
    <source>
        <dbReference type="ARBA" id="ARBA00022840"/>
    </source>
</evidence>
<feature type="binding site" evidence="14">
    <location>
        <position position="453"/>
    </location>
    <ligand>
        <name>ATP</name>
        <dbReference type="ChEBI" id="CHEBI:30616"/>
    </ligand>
</feature>
<dbReference type="CDD" id="cd00054">
    <property type="entry name" value="EGF_CA"/>
    <property type="match status" value="1"/>
</dbReference>
<dbReference type="Pfam" id="PF07714">
    <property type="entry name" value="PK_Tyr_Ser-Thr"/>
    <property type="match status" value="1"/>
</dbReference>
<dbReference type="PROSITE" id="PS00108">
    <property type="entry name" value="PROTEIN_KINASE_ST"/>
    <property type="match status" value="1"/>
</dbReference>
<dbReference type="AlphaFoldDB" id="A0ABC9BHE8"/>
<dbReference type="InterPro" id="IPR000152">
    <property type="entry name" value="EGF-type_Asp/Asn_hydroxyl_site"/>
</dbReference>
<protein>
    <submittedName>
        <fullName evidence="18">Uncharacterized protein</fullName>
    </submittedName>
</protein>
<dbReference type="InterPro" id="IPR045274">
    <property type="entry name" value="WAK-like"/>
</dbReference>
<evidence type="ECO:0000259" key="16">
    <source>
        <dbReference type="PROSITE" id="PS50011"/>
    </source>
</evidence>
<evidence type="ECO:0000256" key="7">
    <source>
        <dbReference type="ARBA" id="ARBA00022777"/>
    </source>
</evidence>
<feature type="domain" description="Protein kinase" evidence="16">
    <location>
        <begin position="424"/>
        <end position="706"/>
    </location>
</feature>